<dbReference type="AlphaFoldDB" id="I0KB08"/>
<dbReference type="OrthoDB" id="9820825at2"/>
<keyword evidence="2" id="KW-1185">Reference proteome</keyword>
<reference evidence="1 2" key="1">
    <citation type="journal article" date="2012" name="J. Bacteriol.">
        <title>Genome Sequence of Fibrella aestuarina BUZ 2T, a Filamentous Marine Bacterium.</title>
        <authorList>
            <person name="Filippini M."/>
            <person name="Qi W."/>
            <person name="Blom J."/>
            <person name="Goesmann A."/>
            <person name="Smits T.H."/>
            <person name="Bagheri H.C."/>
        </authorList>
    </citation>
    <scope>NUCLEOTIDE SEQUENCE [LARGE SCALE GENOMIC DNA]</scope>
    <source>
        <strain evidence="2">BUZ 2T</strain>
    </source>
</reference>
<gene>
    <name evidence="1" type="ORF">FAES_3303</name>
</gene>
<organism evidence="1 2">
    <name type="scientific">Fibrella aestuarina BUZ 2</name>
    <dbReference type="NCBI Taxonomy" id="1166018"/>
    <lineage>
        <taxon>Bacteria</taxon>
        <taxon>Pseudomonadati</taxon>
        <taxon>Bacteroidota</taxon>
        <taxon>Cytophagia</taxon>
        <taxon>Cytophagales</taxon>
        <taxon>Spirosomataceae</taxon>
        <taxon>Fibrella</taxon>
    </lineage>
</organism>
<dbReference type="HOGENOM" id="CLU_346732_0_0_10"/>
<evidence type="ECO:0000313" key="1">
    <source>
        <dbReference type="EMBL" id="CCH01311.1"/>
    </source>
</evidence>
<protein>
    <recommendedName>
        <fullName evidence="3">Portal protein</fullName>
    </recommendedName>
</protein>
<dbReference type="RefSeq" id="WP_015332410.1">
    <property type="nucleotide sequence ID" value="NC_020054.1"/>
</dbReference>
<dbReference type="STRING" id="1166018.FAES_3303"/>
<dbReference type="KEGG" id="fae:FAES_3303"/>
<accession>I0KB08</accession>
<evidence type="ECO:0008006" key="3">
    <source>
        <dbReference type="Google" id="ProtNLM"/>
    </source>
</evidence>
<dbReference type="EMBL" id="HE796683">
    <property type="protein sequence ID" value="CCH01311.1"/>
    <property type="molecule type" value="Genomic_DNA"/>
</dbReference>
<proteinExistence type="predicted"/>
<sequence length="814" mass="92314">MQTLLQQHEENYRSALLGQSGVPAPVYGAITSYTSHVLNQPVLTWRDAFAKKPAELIRHCQQLSDVMLLNPHPLYGSHNPNKPYQSEVAAGKLRRDDYDPMLLLFGQGPVLPLKDNHFFEEAKKTLIAQIIGQPIEFSASNISQAFAKQSILDDADRGAAMLTQALFGQMASEGDGAARALINPKIKVPKAPDDWLAYATGVEQVEGIMTKLLKHLTFQPSFRRMVRATLGHKFDLNAQAVHLDVRKGTELVAEPVHPNQVRWLSGGRPIETLHDPSVFACQVNDYMTLSELFNRYGTTYFTKPGTGLKGVFSFFESLENTRKYGLPYYDPHASYFTEQGYSALWTPDGSAVPMQYNWMNNLFYPAYYMGNRLQRQMLVQRNYFTMLREKRFLVHKVENGQRSRPTKREIEAWRVNRANISHSIDFSPLADKDKGAGGLVMTYGKPELWTFLRVGHADFFDIGPYEHQPDWATDTSERDRINWPIALRVSYDKSMVKLGEEDAVKVNILHQKINQFVAGMGYEEALIVDDVHGHDPITYLYNIKQSGVVRIDSSEYERNNPAALKHLTTVKVSNDLKQIADLFMMIRTIKQGYEVRVGNGADVQGAGNPYQSATKQQMNLAGQQLLNVDFNMEHNDLMTQVLQTAADILKFLYAKDADMVVRLSEREQQVLRLTTSLSLADFGIYLQSGKSLADKKQLLTEMVKIMAASASAEEYEALMTIQVEDNPTEGLAKLRQINQQQQQRKADEAAAGQKTAEIQLQQQREKQQFDLALQEKKNEGDKAVAEINERKELKLKEMELDYKREHENESTNKS</sequence>
<evidence type="ECO:0000313" key="2">
    <source>
        <dbReference type="Proteomes" id="UP000011058"/>
    </source>
</evidence>
<name>I0KB08_9BACT</name>
<dbReference type="Proteomes" id="UP000011058">
    <property type="component" value="Chromosome"/>
</dbReference>